<dbReference type="EMBL" id="CP058601">
    <property type="protein sequence ID" value="QLG50622.1"/>
    <property type="molecule type" value="Genomic_DNA"/>
</dbReference>
<evidence type="ECO:0000256" key="2">
    <source>
        <dbReference type="SAM" id="Phobius"/>
    </source>
</evidence>
<feature type="region of interest" description="Disordered" evidence="1">
    <location>
        <begin position="197"/>
        <end position="223"/>
    </location>
</feature>
<reference evidence="4 5" key="1">
    <citation type="submission" date="2020-07" db="EMBL/GenBank/DDBJ databases">
        <authorList>
            <person name="Cui H."/>
        </authorList>
    </citation>
    <scope>NUCLEOTIDE SEQUENCE [LARGE SCALE GENOMIC DNA]</scope>
    <source>
        <strain evidence="4 5">YPL8</strain>
    </source>
</reference>
<feature type="domain" description="LppM" evidence="3">
    <location>
        <begin position="123"/>
        <end position="192"/>
    </location>
</feature>
<keyword evidence="2" id="KW-0812">Transmembrane</keyword>
<gene>
    <name evidence="4" type="ORF">HYG82_18160</name>
</gene>
<evidence type="ECO:0000256" key="1">
    <source>
        <dbReference type="SAM" id="MobiDB-lite"/>
    </source>
</evidence>
<name>A0A7D5KYE9_9EURY</name>
<dbReference type="InterPro" id="IPR053807">
    <property type="entry name" value="LppM"/>
</dbReference>
<evidence type="ECO:0000313" key="5">
    <source>
        <dbReference type="Proteomes" id="UP000509241"/>
    </source>
</evidence>
<keyword evidence="2" id="KW-1133">Transmembrane helix</keyword>
<keyword evidence="5" id="KW-1185">Reference proteome</keyword>
<accession>A0A7D5KYE9</accession>
<dbReference type="KEGG" id="haly:HYG82_18160"/>
<dbReference type="Proteomes" id="UP000509241">
    <property type="component" value="Chromosome"/>
</dbReference>
<dbReference type="RefSeq" id="WP_179263305.1">
    <property type="nucleotide sequence ID" value="NZ_CP058601.1"/>
</dbReference>
<feature type="compositionally biased region" description="Low complexity" evidence="1">
    <location>
        <begin position="201"/>
        <end position="218"/>
    </location>
</feature>
<evidence type="ECO:0000259" key="3">
    <source>
        <dbReference type="Pfam" id="PF21946"/>
    </source>
</evidence>
<feature type="transmembrane region" description="Helical" evidence="2">
    <location>
        <begin position="224"/>
        <end position="242"/>
    </location>
</feature>
<dbReference type="Pfam" id="PF21946">
    <property type="entry name" value="LppM"/>
    <property type="match status" value="1"/>
</dbReference>
<protein>
    <recommendedName>
        <fullName evidence="3">LppM domain-containing protein</fullName>
    </recommendedName>
</protein>
<evidence type="ECO:0000313" key="4">
    <source>
        <dbReference type="EMBL" id="QLG50622.1"/>
    </source>
</evidence>
<dbReference type="GeneID" id="56035257"/>
<organism evidence="4 5">
    <name type="scientific">Natrinema halophilum</name>
    <dbReference type="NCBI Taxonomy" id="1699371"/>
    <lineage>
        <taxon>Archaea</taxon>
        <taxon>Methanobacteriati</taxon>
        <taxon>Methanobacteriota</taxon>
        <taxon>Stenosarchaea group</taxon>
        <taxon>Halobacteria</taxon>
        <taxon>Halobacteriales</taxon>
        <taxon>Natrialbaceae</taxon>
        <taxon>Natrinema</taxon>
    </lineage>
</organism>
<proteinExistence type="predicted"/>
<dbReference type="AlphaFoldDB" id="A0A7D5KYE9"/>
<keyword evidence="2" id="KW-0472">Membrane</keyword>
<sequence>MREKKIIVPICVVIVVAGIAAVPLSAVAQDGPPAGEAQLFESMKTEYVVTADGEFKTVEIEYELDAETYELMKIGVRSNGYDNVSAAIAANFSEKGEEIVKAEDKRIEGGYVIEIGFGTADPSHYDWNVTTTGDTIAAHKDTPFDPAAVGGLDEYETVVHMPTEIAQTNGEVSNGTTVTWNFSDGPPDNLSVKSAIESDADSGSDTGGDSNSSNSSSDDANDRIPGFGIIGAIAGIATLLALGQRRQ</sequence>